<gene>
    <name evidence="1" type="ORF">GC096_06050</name>
</gene>
<proteinExistence type="predicted"/>
<protein>
    <submittedName>
        <fullName evidence="1">Uncharacterized protein</fullName>
    </submittedName>
</protein>
<evidence type="ECO:0000313" key="1">
    <source>
        <dbReference type="EMBL" id="NOU63585.1"/>
    </source>
</evidence>
<dbReference type="Proteomes" id="UP000653578">
    <property type="component" value="Unassembled WGS sequence"/>
</dbReference>
<comment type="caution">
    <text evidence="1">The sequence shown here is derived from an EMBL/GenBank/DDBJ whole genome shotgun (WGS) entry which is preliminary data.</text>
</comment>
<dbReference type="RefSeq" id="WP_171629355.1">
    <property type="nucleotide sequence ID" value="NZ_WHNY01000018.1"/>
</dbReference>
<name>A0ABX1X593_9BACL</name>
<evidence type="ECO:0000313" key="2">
    <source>
        <dbReference type="Proteomes" id="UP000653578"/>
    </source>
</evidence>
<reference evidence="1 2" key="1">
    <citation type="submission" date="2019-10" db="EMBL/GenBank/DDBJ databases">
        <title>Description of Paenibacillus humi sp. nov.</title>
        <authorList>
            <person name="Carlier A."/>
            <person name="Qi S."/>
        </authorList>
    </citation>
    <scope>NUCLEOTIDE SEQUENCE [LARGE SCALE GENOMIC DNA]</scope>
    <source>
        <strain evidence="1 2">LMG 31461</strain>
    </source>
</reference>
<accession>A0ABX1X593</accession>
<organism evidence="1 2">
    <name type="scientific">Paenibacillus plantarum</name>
    <dbReference type="NCBI Taxonomy" id="2654975"/>
    <lineage>
        <taxon>Bacteria</taxon>
        <taxon>Bacillati</taxon>
        <taxon>Bacillota</taxon>
        <taxon>Bacilli</taxon>
        <taxon>Bacillales</taxon>
        <taxon>Paenibacillaceae</taxon>
        <taxon>Paenibacillus</taxon>
    </lineage>
</organism>
<dbReference type="EMBL" id="WHNY01000018">
    <property type="protein sequence ID" value="NOU63585.1"/>
    <property type="molecule type" value="Genomic_DNA"/>
</dbReference>
<keyword evidence="2" id="KW-1185">Reference proteome</keyword>
<sequence length="467" mass="54216">MKVKNNENSKVSLADQLSKLNKEELVALLVHFSEEIKEVGQLLTLKFQDSSSSEALTSYKKMIRTHIKQNADRYGFVAYRSVSRAVVGAEMVMVKAEEVLERGQHMPAVKINFCILHEMGDLLQSCDDSDGIVGGMIQQCLDFINQVTSDIESMSSKDRLDLFQLLLKESAHSNLEGWSEWQLSILEDGMLLITNEKERAQWEQQLAKLVKEEASSSYSSFVAEQVALLQYKVIQKLDSPEEAATFLQDHLDFSVFRKMAINDAMEQNQFDRALQFVEQGEGQDASKGYPGLVDTWKKYRFEIYKCTQQVEKQIELAEEFVSQGEYSFYLILKELYSNDDWQAVRERILNELELSRGWQTDALYRRLLTEEKEIQRLLHYVQKNNSYVVEYYPFLIDEYAEEVYDLFVTYITKEAADATNRNQYKKVCKLIRHMIKANGGERAEKLVSHFRLKYPNRSAFIDELDQI</sequence>